<dbReference type="PRINTS" id="PR00008">
    <property type="entry name" value="DAGPEDOMAIN"/>
</dbReference>
<dbReference type="GO" id="GO:0017075">
    <property type="term" value="F:syntaxin-1 binding"/>
    <property type="evidence" value="ECO:0007669"/>
    <property type="project" value="TreeGrafter"/>
</dbReference>
<dbReference type="OMA" id="GHMMSVE"/>
<proteinExistence type="predicted"/>
<dbReference type="GO" id="GO:0016081">
    <property type="term" value="P:synaptic vesicle docking"/>
    <property type="evidence" value="ECO:0007669"/>
    <property type="project" value="TreeGrafter"/>
</dbReference>
<keyword evidence="4" id="KW-0106">Calcium</keyword>
<dbReference type="Pfam" id="PF00130">
    <property type="entry name" value="C1_1"/>
    <property type="match status" value="1"/>
</dbReference>
<dbReference type="GO" id="GO:0016082">
    <property type="term" value="P:synaptic vesicle priming"/>
    <property type="evidence" value="ECO:0007669"/>
    <property type="project" value="TreeGrafter"/>
</dbReference>
<evidence type="ECO:0000256" key="2">
    <source>
        <dbReference type="ARBA" id="ARBA00022771"/>
    </source>
</evidence>
<dbReference type="GO" id="GO:0035249">
    <property type="term" value="P:synaptic transmission, glutamatergic"/>
    <property type="evidence" value="ECO:0007669"/>
    <property type="project" value="TreeGrafter"/>
</dbReference>
<dbReference type="InterPro" id="IPR046349">
    <property type="entry name" value="C1-like_sf"/>
</dbReference>
<dbReference type="InterPro" id="IPR002219">
    <property type="entry name" value="PKC_DAG/PE"/>
</dbReference>
<dbReference type="GO" id="GO:0042734">
    <property type="term" value="C:presynaptic membrane"/>
    <property type="evidence" value="ECO:0007669"/>
    <property type="project" value="TreeGrafter"/>
</dbReference>
<evidence type="ECO:0000256" key="1">
    <source>
        <dbReference type="ARBA" id="ARBA00022723"/>
    </source>
</evidence>
<keyword evidence="3" id="KW-0862">Zinc</keyword>
<evidence type="ECO:0000256" key="3">
    <source>
        <dbReference type="ARBA" id="ARBA00022833"/>
    </source>
</evidence>
<dbReference type="PANTHER" id="PTHR10480">
    <property type="entry name" value="PROTEIN UNC-13 HOMOLOG"/>
    <property type="match status" value="1"/>
</dbReference>
<dbReference type="GO" id="GO:0043195">
    <property type="term" value="C:terminal bouton"/>
    <property type="evidence" value="ECO:0007669"/>
    <property type="project" value="TreeGrafter"/>
</dbReference>
<dbReference type="SMART" id="SM00109">
    <property type="entry name" value="C1"/>
    <property type="match status" value="1"/>
</dbReference>
<dbReference type="SUPFAM" id="SSF57889">
    <property type="entry name" value="Cysteine-rich domain"/>
    <property type="match status" value="1"/>
</dbReference>
<evidence type="ECO:0000313" key="6">
    <source>
        <dbReference type="Proteomes" id="UP000887565"/>
    </source>
</evidence>
<dbReference type="GO" id="GO:0019992">
    <property type="term" value="F:diacylglycerol binding"/>
    <property type="evidence" value="ECO:0007669"/>
    <property type="project" value="InterPro"/>
</dbReference>
<sequence length="148" mass="17150">MYVYRKTLQALIYPISVSTPHNFQTWTATSPAYCMECEGLLWGLANQGLRCPDCGVKCHQKCKDLVNADCLQRAIEKNQKHNDKTTNILSTMEEIMRVRLETRQNLFDFVRDVFKVDEKTQNETLKQVRQLILDGTSKWYAKISITGK</sequence>
<dbReference type="GO" id="GO:0099525">
    <property type="term" value="P:presynaptic dense core vesicle exocytosis"/>
    <property type="evidence" value="ECO:0007669"/>
    <property type="project" value="TreeGrafter"/>
</dbReference>
<dbReference type="PANTHER" id="PTHR10480:SF12">
    <property type="entry name" value="UNC-13, ISOFORM E"/>
    <property type="match status" value="1"/>
</dbReference>
<protein>
    <submittedName>
        <fullName evidence="7">Phorbol-ester/DAG-type domain-containing protein</fullName>
    </submittedName>
</protein>
<dbReference type="InterPro" id="IPR020454">
    <property type="entry name" value="DAG/PE-bd"/>
</dbReference>
<organism evidence="6 7">
    <name type="scientific">Romanomermis culicivorax</name>
    <name type="common">Nematode worm</name>
    <dbReference type="NCBI Taxonomy" id="13658"/>
    <lineage>
        <taxon>Eukaryota</taxon>
        <taxon>Metazoa</taxon>
        <taxon>Ecdysozoa</taxon>
        <taxon>Nematoda</taxon>
        <taxon>Enoplea</taxon>
        <taxon>Dorylaimia</taxon>
        <taxon>Mermithida</taxon>
        <taxon>Mermithoidea</taxon>
        <taxon>Mermithidae</taxon>
        <taxon>Romanomermis</taxon>
    </lineage>
</organism>
<dbReference type="PROSITE" id="PS50081">
    <property type="entry name" value="ZF_DAG_PE_2"/>
    <property type="match status" value="1"/>
</dbReference>
<dbReference type="GO" id="GO:0031594">
    <property type="term" value="C:neuromuscular junction"/>
    <property type="evidence" value="ECO:0007669"/>
    <property type="project" value="TreeGrafter"/>
</dbReference>
<evidence type="ECO:0000313" key="7">
    <source>
        <dbReference type="WBParaSite" id="nRc.2.0.1.t13904-RA"/>
    </source>
</evidence>
<evidence type="ECO:0000259" key="5">
    <source>
        <dbReference type="PROSITE" id="PS50081"/>
    </source>
</evidence>
<dbReference type="PROSITE" id="PS00479">
    <property type="entry name" value="ZF_DAG_PE_1"/>
    <property type="match status" value="1"/>
</dbReference>
<name>A0A915IJ69_ROMCU</name>
<dbReference type="GO" id="GO:0030672">
    <property type="term" value="C:synaptic vesicle membrane"/>
    <property type="evidence" value="ECO:0007669"/>
    <property type="project" value="TreeGrafter"/>
</dbReference>
<keyword evidence="2" id="KW-0863">Zinc-finger</keyword>
<dbReference type="InterPro" id="IPR027080">
    <property type="entry name" value="Unc-13"/>
</dbReference>
<reference evidence="7" key="1">
    <citation type="submission" date="2022-11" db="UniProtKB">
        <authorList>
            <consortium name="WormBaseParasite"/>
        </authorList>
    </citation>
    <scope>IDENTIFICATION</scope>
</reference>
<dbReference type="GO" id="GO:0098831">
    <property type="term" value="C:presynaptic active zone cytoplasmic component"/>
    <property type="evidence" value="ECO:0007669"/>
    <property type="project" value="TreeGrafter"/>
</dbReference>
<dbReference type="GO" id="GO:0061789">
    <property type="term" value="P:dense core granule priming"/>
    <property type="evidence" value="ECO:0007669"/>
    <property type="project" value="TreeGrafter"/>
</dbReference>
<dbReference type="AlphaFoldDB" id="A0A915IJ69"/>
<keyword evidence="1" id="KW-0479">Metal-binding</keyword>
<keyword evidence="6" id="KW-1185">Reference proteome</keyword>
<evidence type="ECO:0000256" key="4">
    <source>
        <dbReference type="ARBA" id="ARBA00022837"/>
    </source>
</evidence>
<dbReference type="Gene3D" id="3.30.60.20">
    <property type="match status" value="1"/>
</dbReference>
<dbReference type="GO" id="GO:0008270">
    <property type="term" value="F:zinc ion binding"/>
    <property type="evidence" value="ECO:0007669"/>
    <property type="project" value="UniProtKB-KW"/>
</dbReference>
<dbReference type="Proteomes" id="UP000887565">
    <property type="component" value="Unplaced"/>
</dbReference>
<dbReference type="WBParaSite" id="nRc.2.0.1.t13904-RA">
    <property type="protein sequence ID" value="nRc.2.0.1.t13904-RA"/>
    <property type="gene ID" value="nRc.2.0.1.g13904"/>
</dbReference>
<feature type="domain" description="Phorbol-ester/DAG-type" evidence="5">
    <location>
        <begin position="20"/>
        <end position="70"/>
    </location>
</feature>
<dbReference type="FunFam" id="3.30.60.20:FF:000037">
    <property type="entry name" value="RAS guanyl releasing protein 4"/>
    <property type="match status" value="1"/>
</dbReference>
<dbReference type="GO" id="GO:0005516">
    <property type="term" value="F:calmodulin binding"/>
    <property type="evidence" value="ECO:0007669"/>
    <property type="project" value="TreeGrafter"/>
</dbReference>
<accession>A0A915IJ69</accession>